<dbReference type="SMART" id="SM00335">
    <property type="entry name" value="ANX"/>
    <property type="match status" value="4"/>
</dbReference>
<dbReference type="Pfam" id="PF00191">
    <property type="entry name" value="Annexin"/>
    <property type="match status" value="4"/>
</dbReference>
<reference evidence="7" key="2">
    <citation type="journal article" date="2015" name="Gigascience">
        <title>Reconstructing a comprehensive transcriptome assembly of a white-pupal translocated strain of the pest fruit fly Bactrocera cucurbitae.</title>
        <authorList>
            <person name="Sim S.B."/>
            <person name="Calla B."/>
            <person name="Hall B."/>
            <person name="DeRego T."/>
            <person name="Geib S.M."/>
        </authorList>
    </citation>
    <scope>NUCLEOTIDE SEQUENCE</scope>
</reference>
<dbReference type="FunFam" id="1.10.220.10:FF:000001">
    <property type="entry name" value="Annexin"/>
    <property type="match status" value="1"/>
</dbReference>
<evidence type="ECO:0000256" key="5">
    <source>
        <dbReference type="ARBA" id="ARBA00023302"/>
    </source>
</evidence>
<dbReference type="PROSITE" id="PS00223">
    <property type="entry name" value="ANNEXIN_1"/>
    <property type="match status" value="2"/>
</dbReference>
<dbReference type="PANTHER" id="PTHR10502">
    <property type="entry name" value="ANNEXIN"/>
    <property type="match status" value="1"/>
</dbReference>
<gene>
    <name evidence="7" type="primary">AnnX_1</name>
    <name evidence="7" type="ORF">g.30856</name>
</gene>
<sequence length="319" mass="35220">MDYKPTPTVVPAAPFDASADAQALRAAMKGWGTDEEEIINILTARTNAQRQVIKEQFKTEFGRDLVDDLKSELGGKFEDVIVALMTPSVEYLCKHLHNAMAGMGTDEETLVEILCTKTNEEMHEIVAAYEAIYDRPLAEQMCSETSGFFRRLLTLIVTGVRDPAGTIDANQAHEDAEALYAAGEAQLGTDEAVFNRIMSHNSFAQLRLIFDEYKELSGQTIEQAIKHEMSGALHDAMIAIVECVQSPATFFANRVYNAMQGMGTNDDTLIRIIVSRSEIDLANIKDEFERIYNRTLYSAVVSETSGDYKNVLAALLGGA</sequence>
<dbReference type="AlphaFoldDB" id="A0A0A1XT52"/>
<evidence type="ECO:0000256" key="2">
    <source>
        <dbReference type="ARBA" id="ARBA00022737"/>
    </source>
</evidence>
<evidence type="ECO:0000256" key="4">
    <source>
        <dbReference type="ARBA" id="ARBA00023216"/>
    </source>
</evidence>
<dbReference type="SUPFAM" id="SSF47874">
    <property type="entry name" value="Annexin"/>
    <property type="match status" value="1"/>
</dbReference>
<comment type="similarity">
    <text evidence="1 6">Belongs to the annexin family.</text>
</comment>
<dbReference type="GO" id="GO:0005634">
    <property type="term" value="C:nucleus"/>
    <property type="evidence" value="ECO:0007669"/>
    <property type="project" value="TreeGrafter"/>
</dbReference>
<comment type="domain">
    <text evidence="6">A pair of annexin repeats may form one binding site for calcium and phospholipid.</text>
</comment>
<evidence type="ECO:0000313" key="7">
    <source>
        <dbReference type="EMBL" id="JAD14212.1"/>
    </source>
</evidence>
<dbReference type="GO" id="GO:0012506">
    <property type="term" value="C:vesicle membrane"/>
    <property type="evidence" value="ECO:0007669"/>
    <property type="project" value="TreeGrafter"/>
</dbReference>
<evidence type="ECO:0000256" key="1">
    <source>
        <dbReference type="ARBA" id="ARBA00007831"/>
    </source>
</evidence>
<reference evidence="7" key="1">
    <citation type="submission" date="2014-11" db="EMBL/GenBank/DDBJ databases">
        <authorList>
            <person name="Geib S."/>
        </authorList>
    </citation>
    <scope>NUCLEOTIDE SEQUENCE</scope>
</reference>
<dbReference type="GO" id="GO:0005886">
    <property type="term" value="C:plasma membrane"/>
    <property type="evidence" value="ECO:0007669"/>
    <property type="project" value="TreeGrafter"/>
</dbReference>
<dbReference type="GO" id="GO:0005509">
    <property type="term" value="F:calcium ion binding"/>
    <property type="evidence" value="ECO:0007669"/>
    <property type="project" value="InterPro"/>
</dbReference>
<name>A0A0A1XT52_ZEUCU</name>
<dbReference type="EMBL" id="GBXI01000080">
    <property type="protein sequence ID" value="JAD14212.1"/>
    <property type="molecule type" value="Transcribed_RNA"/>
</dbReference>
<evidence type="ECO:0000256" key="3">
    <source>
        <dbReference type="ARBA" id="ARBA00022837"/>
    </source>
</evidence>
<keyword evidence="2 6" id="KW-0677">Repeat</keyword>
<dbReference type="Gene3D" id="1.10.220.10">
    <property type="entry name" value="Annexin"/>
    <property type="match status" value="4"/>
</dbReference>
<dbReference type="GO" id="GO:0005737">
    <property type="term" value="C:cytoplasm"/>
    <property type="evidence" value="ECO:0007669"/>
    <property type="project" value="TreeGrafter"/>
</dbReference>
<proteinExistence type="inferred from homology"/>
<dbReference type="FunFam" id="1.10.220.10:FF:000004">
    <property type="entry name" value="Annexin"/>
    <property type="match status" value="1"/>
</dbReference>
<dbReference type="PROSITE" id="PS51897">
    <property type="entry name" value="ANNEXIN_2"/>
    <property type="match status" value="4"/>
</dbReference>
<dbReference type="PRINTS" id="PR00196">
    <property type="entry name" value="ANNEXIN"/>
</dbReference>
<dbReference type="GO" id="GO:0005544">
    <property type="term" value="F:calcium-dependent phospholipid binding"/>
    <property type="evidence" value="ECO:0007669"/>
    <property type="project" value="UniProtKB-KW"/>
</dbReference>
<dbReference type="GO" id="GO:0001786">
    <property type="term" value="F:phosphatidylserine binding"/>
    <property type="evidence" value="ECO:0007669"/>
    <property type="project" value="TreeGrafter"/>
</dbReference>
<dbReference type="InterPro" id="IPR018502">
    <property type="entry name" value="Annexin_repeat"/>
</dbReference>
<keyword evidence="4 6" id="KW-0041">Annexin</keyword>
<protein>
    <recommendedName>
        <fullName evidence="6">Annexin</fullName>
    </recommendedName>
</protein>
<evidence type="ECO:0000256" key="6">
    <source>
        <dbReference type="RuleBase" id="RU003540"/>
    </source>
</evidence>
<dbReference type="FunFam" id="1.10.220.10:FF:000002">
    <property type="entry name" value="Annexin"/>
    <property type="match status" value="1"/>
</dbReference>
<dbReference type="InterPro" id="IPR018252">
    <property type="entry name" value="Annexin_repeat_CS"/>
</dbReference>
<keyword evidence="3 6" id="KW-0106">Calcium</keyword>
<keyword evidence="5 6" id="KW-0111">Calcium/phospholipid-binding</keyword>
<accession>A0A0A1XT52</accession>
<dbReference type="PANTHER" id="PTHR10502:SF177">
    <property type="entry name" value="ANNEXIN B10"/>
    <property type="match status" value="1"/>
</dbReference>
<organism evidence="7">
    <name type="scientific">Zeugodacus cucurbitae</name>
    <name type="common">Melon fruit fly</name>
    <name type="synonym">Bactrocera cucurbitae</name>
    <dbReference type="NCBI Taxonomy" id="28588"/>
    <lineage>
        <taxon>Eukaryota</taxon>
        <taxon>Metazoa</taxon>
        <taxon>Ecdysozoa</taxon>
        <taxon>Arthropoda</taxon>
        <taxon>Hexapoda</taxon>
        <taxon>Insecta</taxon>
        <taxon>Pterygota</taxon>
        <taxon>Neoptera</taxon>
        <taxon>Endopterygota</taxon>
        <taxon>Diptera</taxon>
        <taxon>Brachycera</taxon>
        <taxon>Muscomorpha</taxon>
        <taxon>Tephritoidea</taxon>
        <taxon>Tephritidae</taxon>
        <taxon>Zeugodacus</taxon>
        <taxon>Zeugodacus</taxon>
    </lineage>
</organism>
<dbReference type="InterPro" id="IPR001464">
    <property type="entry name" value="Annexin"/>
</dbReference>
<dbReference type="InterPro" id="IPR037104">
    <property type="entry name" value="Annexin_sf"/>
</dbReference>
<dbReference type="FunFam" id="1.10.220.10:FF:000010">
    <property type="entry name" value="Annexin"/>
    <property type="match status" value="1"/>
</dbReference>